<dbReference type="EC" id="2.7.11.1" evidence="1"/>
<dbReference type="Proteomes" id="UP000236161">
    <property type="component" value="Unassembled WGS sequence"/>
</dbReference>
<dbReference type="Pfam" id="PF00069">
    <property type="entry name" value="Pkinase"/>
    <property type="match status" value="1"/>
</dbReference>
<evidence type="ECO:0000313" key="12">
    <source>
        <dbReference type="Proteomes" id="UP000236161"/>
    </source>
</evidence>
<feature type="compositionally biased region" description="Basic and acidic residues" evidence="9">
    <location>
        <begin position="54"/>
        <end position="64"/>
    </location>
</feature>
<dbReference type="Gene3D" id="3.30.200.20">
    <property type="entry name" value="Phosphorylase Kinase, domain 1"/>
    <property type="match status" value="1"/>
</dbReference>
<keyword evidence="6" id="KW-0067">ATP-binding</keyword>
<name>A0A2I0BA84_9ASPA</name>
<dbReference type="InterPro" id="IPR000719">
    <property type="entry name" value="Prot_kinase_dom"/>
</dbReference>
<feature type="compositionally biased region" description="Polar residues" evidence="9">
    <location>
        <begin position="105"/>
        <end position="132"/>
    </location>
</feature>
<dbReference type="EMBL" id="KZ451903">
    <property type="protein sequence ID" value="PKA64717.1"/>
    <property type="molecule type" value="Genomic_DNA"/>
</dbReference>
<evidence type="ECO:0000256" key="8">
    <source>
        <dbReference type="ARBA" id="ARBA00048679"/>
    </source>
</evidence>
<keyword evidence="5 11" id="KW-0418">Kinase</keyword>
<accession>A0A2I0BA84</accession>
<organism evidence="11 12">
    <name type="scientific">Apostasia shenzhenica</name>
    <dbReference type="NCBI Taxonomy" id="1088818"/>
    <lineage>
        <taxon>Eukaryota</taxon>
        <taxon>Viridiplantae</taxon>
        <taxon>Streptophyta</taxon>
        <taxon>Embryophyta</taxon>
        <taxon>Tracheophyta</taxon>
        <taxon>Spermatophyta</taxon>
        <taxon>Magnoliopsida</taxon>
        <taxon>Liliopsida</taxon>
        <taxon>Asparagales</taxon>
        <taxon>Orchidaceae</taxon>
        <taxon>Apostasioideae</taxon>
        <taxon>Apostasia</taxon>
    </lineage>
</organism>
<keyword evidence="2" id="KW-0723">Serine/threonine-protein kinase</keyword>
<evidence type="ECO:0000256" key="9">
    <source>
        <dbReference type="SAM" id="MobiDB-lite"/>
    </source>
</evidence>
<dbReference type="GO" id="GO:0004674">
    <property type="term" value="F:protein serine/threonine kinase activity"/>
    <property type="evidence" value="ECO:0007669"/>
    <property type="project" value="UniProtKB-KW"/>
</dbReference>
<gene>
    <name evidence="11" type="ORF">AXF42_Ash007464</name>
</gene>
<evidence type="ECO:0000256" key="6">
    <source>
        <dbReference type="ARBA" id="ARBA00022840"/>
    </source>
</evidence>
<keyword evidence="4" id="KW-0547">Nucleotide-binding</keyword>
<dbReference type="GO" id="GO:0106310">
    <property type="term" value="F:protein serine kinase activity"/>
    <property type="evidence" value="ECO:0007669"/>
    <property type="project" value="RHEA"/>
</dbReference>
<evidence type="ECO:0000256" key="3">
    <source>
        <dbReference type="ARBA" id="ARBA00022679"/>
    </source>
</evidence>
<evidence type="ECO:0000256" key="5">
    <source>
        <dbReference type="ARBA" id="ARBA00022777"/>
    </source>
</evidence>
<evidence type="ECO:0000259" key="10">
    <source>
        <dbReference type="PROSITE" id="PS50011"/>
    </source>
</evidence>
<feature type="domain" description="Protein kinase" evidence="10">
    <location>
        <begin position="202"/>
        <end position="305"/>
    </location>
</feature>
<keyword evidence="3 11" id="KW-0808">Transferase</keyword>
<reference evidence="11 12" key="1">
    <citation type="journal article" date="2017" name="Nature">
        <title>The Apostasia genome and the evolution of orchids.</title>
        <authorList>
            <person name="Zhang G.Q."/>
            <person name="Liu K.W."/>
            <person name="Li Z."/>
            <person name="Lohaus R."/>
            <person name="Hsiao Y.Y."/>
            <person name="Niu S.C."/>
            <person name="Wang J.Y."/>
            <person name="Lin Y.C."/>
            <person name="Xu Q."/>
            <person name="Chen L.J."/>
            <person name="Yoshida K."/>
            <person name="Fujiwara S."/>
            <person name="Wang Z.W."/>
            <person name="Zhang Y.Q."/>
            <person name="Mitsuda N."/>
            <person name="Wang M."/>
            <person name="Liu G.H."/>
            <person name="Pecoraro L."/>
            <person name="Huang H.X."/>
            <person name="Xiao X.J."/>
            <person name="Lin M."/>
            <person name="Wu X.Y."/>
            <person name="Wu W.L."/>
            <person name="Chen Y.Y."/>
            <person name="Chang S.B."/>
            <person name="Sakamoto S."/>
            <person name="Ohme-Takagi M."/>
            <person name="Yagi M."/>
            <person name="Zeng S.J."/>
            <person name="Shen C.Y."/>
            <person name="Yeh C.M."/>
            <person name="Luo Y.B."/>
            <person name="Tsai W.C."/>
            <person name="Van de Peer Y."/>
            <person name="Liu Z.J."/>
        </authorList>
    </citation>
    <scope>NUCLEOTIDE SEQUENCE [LARGE SCALE GENOMIC DNA]</scope>
    <source>
        <strain evidence="12">cv. Shenzhen</strain>
        <tissue evidence="11">Stem</tissue>
    </source>
</reference>
<comment type="catalytic activity">
    <reaction evidence="7">
        <text>L-threonyl-[protein] + ATP = O-phospho-L-threonyl-[protein] + ADP + H(+)</text>
        <dbReference type="Rhea" id="RHEA:46608"/>
        <dbReference type="Rhea" id="RHEA-COMP:11060"/>
        <dbReference type="Rhea" id="RHEA-COMP:11605"/>
        <dbReference type="ChEBI" id="CHEBI:15378"/>
        <dbReference type="ChEBI" id="CHEBI:30013"/>
        <dbReference type="ChEBI" id="CHEBI:30616"/>
        <dbReference type="ChEBI" id="CHEBI:61977"/>
        <dbReference type="ChEBI" id="CHEBI:456216"/>
        <dbReference type="EC" id="2.7.11.1"/>
    </reaction>
</comment>
<evidence type="ECO:0000313" key="11">
    <source>
        <dbReference type="EMBL" id="PKA64717.1"/>
    </source>
</evidence>
<dbReference type="PROSITE" id="PS50011">
    <property type="entry name" value="PROTEIN_KINASE_DOM"/>
    <property type="match status" value="1"/>
</dbReference>
<dbReference type="FunFam" id="3.30.200.20:FF:000333">
    <property type="entry name" value="Serine/threonine-protein kinase AGC1-5"/>
    <property type="match status" value="1"/>
</dbReference>
<feature type="region of interest" description="Disordered" evidence="9">
    <location>
        <begin position="83"/>
        <end position="182"/>
    </location>
</feature>
<evidence type="ECO:0000256" key="7">
    <source>
        <dbReference type="ARBA" id="ARBA00047899"/>
    </source>
</evidence>
<keyword evidence="12" id="KW-1185">Reference proteome</keyword>
<evidence type="ECO:0000256" key="4">
    <source>
        <dbReference type="ARBA" id="ARBA00022741"/>
    </source>
</evidence>
<dbReference type="PANTHER" id="PTHR45637">
    <property type="entry name" value="FLIPPASE KINASE 1-RELATED"/>
    <property type="match status" value="1"/>
</dbReference>
<feature type="region of interest" description="Disordered" evidence="9">
    <location>
        <begin position="50"/>
        <end position="69"/>
    </location>
</feature>
<dbReference type="InterPro" id="IPR011009">
    <property type="entry name" value="Kinase-like_dom_sf"/>
</dbReference>
<evidence type="ECO:0000256" key="2">
    <source>
        <dbReference type="ARBA" id="ARBA00022527"/>
    </source>
</evidence>
<sequence length="305" mass="33851">MDSMPSDKKLKKNKKDQFCISNLDIRRTEFPFPLSEPGLQKASLKLKLAASSESKSETTLHENESPDQITLFSVISPKISSLYPESLSPGHGPSQSPRPKPPLHSETTQTKALSNKNKMDTSNENIGNMVKNSISVSSETTSTSTITPSCSQSNCSSPQRDSMDSSSSSSSAPVKRHTGHDNRWEAIRTASCRDPPLGLGHFKLLKRLGYGDIGSVYLVELKGIGAYFAMKVMDRASLISRNKLIRAQTEREILSLLDHPFLPTLYSHFETDKFYCLVMEYCSGGNLHSLRQKQPNKYFSENAAR</sequence>
<dbReference type="SUPFAM" id="SSF56112">
    <property type="entry name" value="Protein kinase-like (PK-like)"/>
    <property type="match status" value="1"/>
</dbReference>
<dbReference type="OrthoDB" id="688900at2759"/>
<evidence type="ECO:0000256" key="1">
    <source>
        <dbReference type="ARBA" id="ARBA00012513"/>
    </source>
</evidence>
<feature type="compositionally biased region" description="Low complexity" evidence="9">
    <location>
        <begin position="133"/>
        <end position="171"/>
    </location>
</feature>
<protein>
    <recommendedName>
        <fullName evidence="1">non-specific serine/threonine protein kinase</fullName>
        <ecNumber evidence="1">2.7.11.1</ecNumber>
    </recommendedName>
</protein>
<comment type="catalytic activity">
    <reaction evidence="8">
        <text>L-seryl-[protein] + ATP = O-phospho-L-seryl-[protein] + ADP + H(+)</text>
        <dbReference type="Rhea" id="RHEA:17989"/>
        <dbReference type="Rhea" id="RHEA-COMP:9863"/>
        <dbReference type="Rhea" id="RHEA-COMP:11604"/>
        <dbReference type="ChEBI" id="CHEBI:15378"/>
        <dbReference type="ChEBI" id="CHEBI:29999"/>
        <dbReference type="ChEBI" id="CHEBI:30616"/>
        <dbReference type="ChEBI" id="CHEBI:83421"/>
        <dbReference type="ChEBI" id="CHEBI:456216"/>
        <dbReference type="EC" id="2.7.11.1"/>
    </reaction>
</comment>
<dbReference type="GO" id="GO:0005524">
    <property type="term" value="F:ATP binding"/>
    <property type="evidence" value="ECO:0007669"/>
    <property type="project" value="UniProtKB-KW"/>
</dbReference>
<dbReference type="AlphaFoldDB" id="A0A2I0BA84"/>
<proteinExistence type="predicted"/>